<organism evidence="1 2">
    <name type="scientific">Parasutterella muris</name>
    <dbReference type="NCBI Taxonomy" id="2565572"/>
    <lineage>
        <taxon>Bacteria</taxon>
        <taxon>Pseudomonadati</taxon>
        <taxon>Pseudomonadota</taxon>
        <taxon>Betaproteobacteria</taxon>
        <taxon>Burkholderiales</taxon>
        <taxon>Sutterellaceae</taxon>
        <taxon>Parasutterella</taxon>
    </lineage>
</organism>
<gene>
    <name evidence="1" type="ORF">E5987_10660</name>
</gene>
<evidence type="ECO:0000313" key="1">
    <source>
        <dbReference type="EMBL" id="MVX57651.1"/>
    </source>
</evidence>
<dbReference type="RefSeq" id="WP_160336068.1">
    <property type="nucleotide sequence ID" value="NZ_WSRP01000039.1"/>
</dbReference>
<evidence type="ECO:0000313" key="2">
    <source>
        <dbReference type="Proteomes" id="UP000472580"/>
    </source>
</evidence>
<dbReference type="EMBL" id="WSRP01000039">
    <property type="protein sequence ID" value="MVX57651.1"/>
    <property type="molecule type" value="Genomic_DNA"/>
</dbReference>
<accession>A0A6L6YPS9</accession>
<dbReference type="AlphaFoldDB" id="A0A6L6YPS9"/>
<dbReference type="Proteomes" id="UP000472580">
    <property type="component" value="Unassembled WGS sequence"/>
</dbReference>
<proteinExistence type="predicted"/>
<reference evidence="1 2" key="1">
    <citation type="submission" date="2019-12" db="EMBL/GenBank/DDBJ databases">
        <title>Microbes associate with the intestines of laboratory mice.</title>
        <authorList>
            <person name="Navarre W."/>
            <person name="Wong E."/>
        </authorList>
    </citation>
    <scope>NUCLEOTIDE SEQUENCE [LARGE SCALE GENOMIC DNA]</scope>
    <source>
        <strain evidence="1 2">NM82_D38</strain>
    </source>
</reference>
<dbReference type="OrthoDB" id="9785423at2"/>
<keyword evidence="2" id="KW-1185">Reference proteome</keyword>
<sequence length="92" mass="10398">MLVRFGKEIEFYEGAVDLFTAVNKLNDESQYRDAGITFENYIVSTGLKRMILSSAIFPHVKRVWGAELVAVEENGLRHLGKIAYSLDKTSKT</sequence>
<protein>
    <submittedName>
        <fullName evidence="1">Uncharacterized protein</fullName>
    </submittedName>
</protein>
<name>A0A6L6YPS9_9BURK</name>
<comment type="caution">
    <text evidence="1">The sequence shown here is derived from an EMBL/GenBank/DDBJ whole genome shotgun (WGS) entry which is preliminary data.</text>
</comment>